<evidence type="ECO:0000256" key="1">
    <source>
        <dbReference type="SAM" id="MobiDB-lite"/>
    </source>
</evidence>
<dbReference type="AlphaFoldDB" id="A0A1H6WBL6"/>
<dbReference type="RefSeq" id="WP_139214642.1">
    <property type="nucleotide sequence ID" value="NZ_FNZE01000004.1"/>
</dbReference>
<feature type="compositionally biased region" description="Basic and acidic residues" evidence="1">
    <location>
        <begin position="22"/>
        <end position="31"/>
    </location>
</feature>
<evidence type="ECO:0000313" key="2">
    <source>
        <dbReference type="EMBL" id="SEJ10220.1"/>
    </source>
</evidence>
<proteinExistence type="predicted"/>
<dbReference type="Proteomes" id="UP000242930">
    <property type="component" value="Unassembled WGS sequence"/>
</dbReference>
<sequence>MRVQSEGKSGAGWPVEAPQLQEHQDRQCRDQDRDLEPRWLCGRLERQLPRYYGHEWMRVRGNDLVLILVSTRLINDVLHHIFN</sequence>
<feature type="region of interest" description="Disordered" evidence="1">
    <location>
        <begin position="1"/>
        <end position="31"/>
    </location>
</feature>
<dbReference type="OrthoDB" id="6433631at2"/>
<organism evidence="2 3">
    <name type="scientific">Pseudomonas linyingensis</name>
    <dbReference type="NCBI Taxonomy" id="915471"/>
    <lineage>
        <taxon>Bacteria</taxon>
        <taxon>Pseudomonadati</taxon>
        <taxon>Pseudomonadota</taxon>
        <taxon>Gammaproteobacteria</taxon>
        <taxon>Pseudomonadales</taxon>
        <taxon>Pseudomonadaceae</taxon>
        <taxon>Pseudomonas</taxon>
    </lineage>
</organism>
<reference evidence="3" key="1">
    <citation type="submission" date="2016-10" db="EMBL/GenBank/DDBJ databases">
        <authorList>
            <person name="Varghese N."/>
            <person name="Submissions S."/>
        </authorList>
    </citation>
    <scope>NUCLEOTIDE SEQUENCE [LARGE SCALE GENOMIC DNA]</scope>
    <source>
        <strain evidence="3">LMG 25967</strain>
    </source>
</reference>
<protein>
    <recommendedName>
        <fullName evidence="4">Nickel/cobalt transporter regulator</fullName>
    </recommendedName>
</protein>
<name>A0A1H6WBL6_9PSED</name>
<gene>
    <name evidence="2" type="ORF">SAMN05216201_104310</name>
</gene>
<evidence type="ECO:0000313" key="3">
    <source>
        <dbReference type="Proteomes" id="UP000242930"/>
    </source>
</evidence>
<dbReference type="Gene3D" id="3.10.450.160">
    <property type="entry name" value="inner membrane protein cigr"/>
    <property type="match status" value="1"/>
</dbReference>
<dbReference type="STRING" id="915471.SAMN05216201_104310"/>
<keyword evidence="3" id="KW-1185">Reference proteome</keyword>
<accession>A0A1H6WBL6</accession>
<evidence type="ECO:0008006" key="4">
    <source>
        <dbReference type="Google" id="ProtNLM"/>
    </source>
</evidence>
<dbReference type="EMBL" id="FNZE01000004">
    <property type="protein sequence ID" value="SEJ10220.1"/>
    <property type="molecule type" value="Genomic_DNA"/>
</dbReference>